<name>A0A7X9LD79_STRRT</name>
<dbReference type="SUPFAM" id="SSF51735">
    <property type="entry name" value="NAD(P)-binding Rossmann-fold domains"/>
    <property type="match status" value="1"/>
</dbReference>
<dbReference type="Pfam" id="PF13380">
    <property type="entry name" value="CoA_binding_2"/>
    <property type="match status" value="1"/>
</dbReference>
<proteinExistence type="predicted"/>
<sequence length="142" mass="16096">MTYQFENPSQDIIFDYLKKAKTIAVVGLSAREETAAYKVSQVLQTAGYKIIPVNPRAAGEHILGEIVYARLQDIPEHIDIVDVFRRSEFLADVAKDFLETDADVFWAQLGLQSQEAEEILRSAGRNQIVMDKCIKIEYQKMG</sequence>
<feature type="domain" description="CoA-binding" evidence="1">
    <location>
        <begin position="17"/>
        <end position="111"/>
    </location>
</feature>
<evidence type="ECO:0000313" key="3">
    <source>
        <dbReference type="Proteomes" id="UP000532121"/>
    </source>
</evidence>
<dbReference type="InterPro" id="IPR036291">
    <property type="entry name" value="NAD(P)-bd_dom_sf"/>
</dbReference>
<gene>
    <name evidence="2" type="ORF">HHO37_04715</name>
</gene>
<accession>A0A7X9LD79</accession>
<protein>
    <submittedName>
        <fullName evidence="2">CoA-binding protein</fullName>
    </submittedName>
</protein>
<dbReference type="PANTHER" id="PTHR33303:SF2">
    <property type="entry name" value="COA-BINDING DOMAIN-CONTAINING PROTEIN"/>
    <property type="match status" value="1"/>
</dbReference>
<dbReference type="PANTHER" id="PTHR33303">
    <property type="entry name" value="CYTOPLASMIC PROTEIN-RELATED"/>
    <property type="match status" value="1"/>
</dbReference>
<organism evidence="2 3">
    <name type="scientific">Streptococcus ratti</name>
    <dbReference type="NCBI Taxonomy" id="1341"/>
    <lineage>
        <taxon>Bacteria</taxon>
        <taxon>Bacillati</taxon>
        <taxon>Bacillota</taxon>
        <taxon>Bacilli</taxon>
        <taxon>Lactobacillales</taxon>
        <taxon>Streptococcaceae</taxon>
        <taxon>Streptococcus</taxon>
    </lineage>
</organism>
<dbReference type="SMART" id="SM00881">
    <property type="entry name" value="CoA_binding"/>
    <property type="match status" value="1"/>
</dbReference>
<dbReference type="Proteomes" id="UP000532121">
    <property type="component" value="Unassembled WGS sequence"/>
</dbReference>
<dbReference type="RefSeq" id="WP_193523365.1">
    <property type="nucleotide sequence ID" value="NZ_JABASA010000007.1"/>
</dbReference>
<comment type="caution">
    <text evidence="2">The sequence shown here is derived from an EMBL/GenBank/DDBJ whole genome shotgun (WGS) entry which is preliminary data.</text>
</comment>
<dbReference type="AlphaFoldDB" id="A0A7X9LD79"/>
<evidence type="ECO:0000313" key="2">
    <source>
        <dbReference type="EMBL" id="NMD48991.1"/>
    </source>
</evidence>
<dbReference type="EMBL" id="JABASA010000007">
    <property type="protein sequence ID" value="NMD48991.1"/>
    <property type="molecule type" value="Genomic_DNA"/>
</dbReference>
<dbReference type="Gene3D" id="3.40.50.720">
    <property type="entry name" value="NAD(P)-binding Rossmann-like Domain"/>
    <property type="match status" value="1"/>
</dbReference>
<dbReference type="InterPro" id="IPR003781">
    <property type="entry name" value="CoA-bd"/>
</dbReference>
<reference evidence="2 3" key="1">
    <citation type="submission" date="2020-04" db="EMBL/GenBank/DDBJ databases">
        <title>MicrobeNet Type strains.</title>
        <authorList>
            <person name="Nicholson A.C."/>
        </authorList>
    </citation>
    <scope>NUCLEOTIDE SEQUENCE [LARGE SCALE GENOMIC DNA]</scope>
    <source>
        <strain evidence="2 3">DSM 22768</strain>
    </source>
</reference>
<evidence type="ECO:0000259" key="1">
    <source>
        <dbReference type="SMART" id="SM00881"/>
    </source>
</evidence>